<protein>
    <submittedName>
        <fullName evidence="1">Uncharacterized protein</fullName>
    </submittedName>
</protein>
<reference evidence="1" key="1">
    <citation type="submission" date="2014-11" db="EMBL/GenBank/DDBJ databases">
        <authorList>
            <person name="Amaro Gonzalez C."/>
        </authorList>
    </citation>
    <scope>NUCLEOTIDE SEQUENCE</scope>
</reference>
<organism evidence="1">
    <name type="scientific">Anguilla anguilla</name>
    <name type="common">European freshwater eel</name>
    <name type="synonym">Muraena anguilla</name>
    <dbReference type="NCBI Taxonomy" id="7936"/>
    <lineage>
        <taxon>Eukaryota</taxon>
        <taxon>Metazoa</taxon>
        <taxon>Chordata</taxon>
        <taxon>Craniata</taxon>
        <taxon>Vertebrata</taxon>
        <taxon>Euteleostomi</taxon>
        <taxon>Actinopterygii</taxon>
        <taxon>Neopterygii</taxon>
        <taxon>Teleostei</taxon>
        <taxon>Anguilliformes</taxon>
        <taxon>Anguillidae</taxon>
        <taxon>Anguilla</taxon>
    </lineage>
</organism>
<accession>A0A0E9X548</accession>
<sequence>MRKQEHHTNRTIALNKSPSNFFCYPNLETLHVTQCVISVYEIQWGKNTFSKGELLQSQNAVSNYPFMAQTL</sequence>
<dbReference type="AlphaFoldDB" id="A0A0E9X548"/>
<name>A0A0E9X548_ANGAN</name>
<dbReference type="EMBL" id="GBXM01011567">
    <property type="protein sequence ID" value="JAH97010.1"/>
    <property type="molecule type" value="Transcribed_RNA"/>
</dbReference>
<reference evidence="1" key="2">
    <citation type="journal article" date="2015" name="Fish Shellfish Immunol.">
        <title>Early steps in the European eel (Anguilla anguilla)-Vibrio vulnificus interaction in the gills: Role of the RtxA13 toxin.</title>
        <authorList>
            <person name="Callol A."/>
            <person name="Pajuelo D."/>
            <person name="Ebbesson L."/>
            <person name="Teles M."/>
            <person name="MacKenzie S."/>
            <person name="Amaro C."/>
        </authorList>
    </citation>
    <scope>NUCLEOTIDE SEQUENCE</scope>
</reference>
<proteinExistence type="predicted"/>
<evidence type="ECO:0000313" key="1">
    <source>
        <dbReference type="EMBL" id="JAH97010.1"/>
    </source>
</evidence>